<dbReference type="EMBL" id="BAAALY010000012">
    <property type="protein sequence ID" value="GAA1550510.1"/>
    <property type="molecule type" value="Genomic_DNA"/>
</dbReference>
<feature type="region of interest" description="Disordered" evidence="1">
    <location>
        <begin position="1"/>
        <end position="25"/>
    </location>
</feature>
<feature type="transmembrane region" description="Helical" evidence="2">
    <location>
        <begin position="257"/>
        <end position="279"/>
    </location>
</feature>
<dbReference type="InterPro" id="IPR003675">
    <property type="entry name" value="Rce1/LyrA-like_dom"/>
</dbReference>
<feature type="transmembrane region" description="Helical" evidence="2">
    <location>
        <begin position="210"/>
        <end position="236"/>
    </location>
</feature>
<feature type="compositionally biased region" description="Basic and acidic residues" evidence="1">
    <location>
        <begin position="54"/>
        <end position="64"/>
    </location>
</feature>
<feature type="transmembrane region" description="Helical" evidence="2">
    <location>
        <begin position="80"/>
        <end position="100"/>
    </location>
</feature>
<keyword evidence="2" id="KW-0472">Membrane</keyword>
<evidence type="ECO:0000256" key="2">
    <source>
        <dbReference type="SAM" id="Phobius"/>
    </source>
</evidence>
<keyword evidence="5" id="KW-1185">Reference proteome</keyword>
<evidence type="ECO:0000256" key="1">
    <source>
        <dbReference type="SAM" id="MobiDB-lite"/>
    </source>
</evidence>
<feature type="domain" description="CAAX prenyl protease 2/Lysostaphin resistance protein A-like" evidence="3">
    <location>
        <begin position="226"/>
        <end position="323"/>
    </location>
</feature>
<feature type="transmembrane region" description="Helical" evidence="2">
    <location>
        <begin position="285"/>
        <end position="304"/>
    </location>
</feature>
<evidence type="ECO:0000259" key="3">
    <source>
        <dbReference type="Pfam" id="PF02517"/>
    </source>
</evidence>
<feature type="transmembrane region" description="Helical" evidence="2">
    <location>
        <begin position="159"/>
        <end position="187"/>
    </location>
</feature>
<dbReference type="Proteomes" id="UP001501791">
    <property type="component" value="Unassembled WGS sequence"/>
</dbReference>
<dbReference type="Pfam" id="PF02517">
    <property type="entry name" value="Rce1-like"/>
    <property type="match status" value="1"/>
</dbReference>
<reference evidence="5" key="1">
    <citation type="journal article" date="2019" name="Int. J. Syst. Evol. Microbiol.">
        <title>The Global Catalogue of Microorganisms (GCM) 10K type strain sequencing project: providing services to taxonomists for standard genome sequencing and annotation.</title>
        <authorList>
            <consortium name="The Broad Institute Genomics Platform"/>
            <consortium name="The Broad Institute Genome Sequencing Center for Infectious Disease"/>
            <person name="Wu L."/>
            <person name="Ma J."/>
        </authorList>
    </citation>
    <scope>NUCLEOTIDE SEQUENCE [LARGE SCALE GENOMIC DNA]</scope>
    <source>
        <strain evidence="5">JCM 13319</strain>
    </source>
</reference>
<feature type="region of interest" description="Disordered" evidence="1">
    <location>
        <begin position="380"/>
        <end position="409"/>
    </location>
</feature>
<feature type="region of interest" description="Disordered" evidence="1">
    <location>
        <begin position="37"/>
        <end position="64"/>
    </location>
</feature>
<proteinExistence type="predicted"/>
<dbReference type="InterPro" id="IPR042150">
    <property type="entry name" value="MmRce1-like"/>
</dbReference>
<organism evidence="4 5">
    <name type="scientific">Brevibacterium picturae</name>
    <dbReference type="NCBI Taxonomy" id="260553"/>
    <lineage>
        <taxon>Bacteria</taxon>
        <taxon>Bacillati</taxon>
        <taxon>Actinomycetota</taxon>
        <taxon>Actinomycetes</taxon>
        <taxon>Micrococcales</taxon>
        <taxon>Brevibacteriaceae</taxon>
        <taxon>Brevibacterium</taxon>
    </lineage>
</organism>
<accession>A0ABP4MUL3</accession>
<name>A0ABP4MUL3_9MICO</name>
<dbReference type="PANTHER" id="PTHR35797">
    <property type="entry name" value="PROTEASE-RELATED"/>
    <property type="match status" value="1"/>
</dbReference>
<dbReference type="PANTHER" id="PTHR35797:SF1">
    <property type="entry name" value="PROTEASE"/>
    <property type="match status" value="1"/>
</dbReference>
<protein>
    <recommendedName>
        <fullName evidence="3">CAAX prenyl protease 2/Lysostaphin resistance protein A-like domain-containing protein</fullName>
    </recommendedName>
</protein>
<gene>
    <name evidence="4" type="ORF">GCM10009691_26350</name>
</gene>
<comment type="caution">
    <text evidence="4">The sequence shown here is derived from an EMBL/GenBank/DDBJ whole genome shotgun (WGS) entry which is preliminary data.</text>
</comment>
<keyword evidence="2" id="KW-1133">Transmembrane helix</keyword>
<keyword evidence="2" id="KW-0812">Transmembrane</keyword>
<feature type="transmembrane region" description="Helical" evidence="2">
    <location>
        <begin position="345"/>
        <end position="365"/>
    </location>
</feature>
<feature type="transmembrane region" description="Helical" evidence="2">
    <location>
        <begin position="311"/>
        <end position="333"/>
    </location>
</feature>
<evidence type="ECO:0000313" key="5">
    <source>
        <dbReference type="Proteomes" id="UP001501791"/>
    </source>
</evidence>
<evidence type="ECO:0000313" key="4">
    <source>
        <dbReference type="EMBL" id="GAA1550510.1"/>
    </source>
</evidence>
<feature type="transmembrane region" description="Helical" evidence="2">
    <location>
        <begin position="112"/>
        <end position="132"/>
    </location>
</feature>
<sequence length="409" mass="42543">MEAAESEQDRGGTVNTGTGRDDNASVVAGAAATSAGVDLDGVGAGTPIQGSGGPERDRTDVDPKGRPLAIVPGKVPWLEFAVFVAVAVVLAWLVCLPLWLSGEGMGNALLVQVSGAAMMFTPLIAVVVAMIVQRRRTGQPRASILRYLGMWPLRPFGRVLGMTALAFFGVFVLVAAAYLLAAAFGWMQVDLLGLSGFKAQLAQLPGLGEIPVAVAVIGYLVIMALGSLFNVTVAFGEEVGWRGWLLTSLRPLGTWPALLIVGVIWGLWHAPLILLGYNFGRPDVTGLAFMVGGCIMLGVLFGWLRLRTGSVWPAVTAHAALNGSAGMLLGLFIDGSAQAPDMALASFLGVSGWIVSAIVIAVLLATGQFRRQPDLGFKRPRVVAGQSDPAGRGAGPEPTGPVAPDDSAR</sequence>